<comment type="similarity">
    <text evidence="7">Belongs to the acyl carrier protein (ACP) family.</text>
</comment>
<evidence type="ECO:0000256" key="6">
    <source>
        <dbReference type="ARBA" id="ARBA00023160"/>
    </source>
</evidence>
<dbReference type="EMBL" id="JAUSQU010000001">
    <property type="protein sequence ID" value="MDP9840936.1"/>
    <property type="molecule type" value="Genomic_DNA"/>
</dbReference>
<feature type="modified residue" description="O-(pantetheine 4'-phosphoryl)serine" evidence="7">
    <location>
        <position position="41"/>
    </location>
</feature>
<accession>A0ABT9Q3F9</accession>
<dbReference type="SUPFAM" id="SSF47336">
    <property type="entry name" value="ACP-like"/>
    <property type="match status" value="1"/>
</dbReference>
<keyword evidence="3 7" id="KW-0597">Phosphoprotein</keyword>
<dbReference type="Pfam" id="PF00550">
    <property type="entry name" value="PP-binding"/>
    <property type="match status" value="1"/>
</dbReference>
<dbReference type="PANTHER" id="PTHR20863:SF76">
    <property type="entry name" value="CARRIER DOMAIN-CONTAINING PROTEIN"/>
    <property type="match status" value="1"/>
</dbReference>
<dbReference type="Proteomes" id="UP001225356">
    <property type="component" value="Unassembled WGS sequence"/>
</dbReference>
<proteinExistence type="inferred from homology"/>
<dbReference type="InterPro" id="IPR003231">
    <property type="entry name" value="ACP"/>
</dbReference>
<comment type="caution">
    <text evidence="9">The sequence shown here is derived from an EMBL/GenBank/DDBJ whole genome shotgun (WGS) entry which is preliminary data.</text>
</comment>
<keyword evidence="7" id="KW-0963">Cytoplasm</keyword>
<dbReference type="HAMAP" id="MF_01217">
    <property type="entry name" value="Acyl_carrier"/>
    <property type="match status" value="1"/>
</dbReference>
<dbReference type="InterPro" id="IPR036736">
    <property type="entry name" value="ACP-like_sf"/>
</dbReference>
<sequence length="79" mass="8598">MALTEQEILAGVGKIINEITGIPASEVTPEKSFVDDLDIDSLSMVEIAVAAQDEFGVEIPDDQLKHLKTVKDVITFIQN</sequence>
<dbReference type="Gene3D" id="1.10.1200.10">
    <property type="entry name" value="ACP-like"/>
    <property type="match status" value="1"/>
</dbReference>
<gene>
    <name evidence="7" type="primary">acpP</name>
    <name evidence="9" type="ORF">J2853_000147</name>
</gene>
<name>A0ABT9Q3F9_9ACTN</name>
<keyword evidence="5 7" id="KW-0443">Lipid metabolism</keyword>
<keyword evidence="4 7" id="KW-0276">Fatty acid metabolism</keyword>
<comment type="subcellular location">
    <subcellularLocation>
        <location evidence="7">Cytoplasm</location>
    </subcellularLocation>
</comment>
<dbReference type="NCBIfam" id="NF002147">
    <property type="entry name" value="PRK00982.1-1"/>
    <property type="match status" value="1"/>
</dbReference>
<evidence type="ECO:0000313" key="10">
    <source>
        <dbReference type="Proteomes" id="UP001225356"/>
    </source>
</evidence>
<protein>
    <recommendedName>
        <fullName evidence="7">Acyl carrier protein</fullName>
        <shortName evidence="7">ACP</shortName>
    </recommendedName>
</protein>
<keyword evidence="2 7" id="KW-0444">Lipid biosynthesis</keyword>
<evidence type="ECO:0000256" key="2">
    <source>
        <dbReference type="ARBA" id="ARBA00022516"/>
    </source>
</evidence>
<keyword evidence="10" id="KW-1185">Reference proteome</keyword>
<comment type="function">
    <text evidence="7">Carrier of the growing fatty acid chain in fatty acid biosynthesis.</text>
</comment>
<keyword evidence="6 7" id="KW-0275">Fatty acid biosynthesis</keyword>
<reference evidence="9 10" key="1">
    <citation type="submission" date="2023-07" db="EMBL/GenBank/DDBJ databases">
        <title>Sequencing the genomes of 1000 actinobacteria strains.</title>
        <authorList>
            <person name="Klenk H.-P."/>
        </authorList>
    </citation>
    <scope>NUCLEOTIDE SEQUENCE [LARGE SCALE GENOMIC DNA]</scope>
    <source>
        <strain evidence="9 10">DSM 46740</strain>
    </source>
</reference>
<comment type="PTM">
    <text evidence="7">4'-phosphopantetheine is transferred from CoA to a specific serine of apo-ACP by AcpS. This modification is essential for activity because fatty acids are bound in thioester linkage to the sulfhydryl of the prosthetic group.</text>
</comment>
<dbReference type="InterPro" id="IPR009081">
    <property type="entry name" value="PP-bd_ACP"/>
</dbReference>
<comment type="pathway">
    <text evidence="7">Lipid metabolism; fatty acid biosynthesis.</text>
</comment>
<evidence type="ECO:0000256" key="4">
    <source>
        <dbReference type="ARBA" id="ARBA00022832"/>
    </source>
</evidence>
<dbReference type="PANTHER" id="PTHR20863">
    <property type="entry name" value="ACYL CARRIER PROTEIN"/>
    <property type="match status" value="1"/>
</dbReference>
<evidence type="ECO:0000313" key="9">
    <source>
        <dbReference type="EMBL" id="MDP9840936.1"/>
    </source>
</evidence>
<evidence type="ECO:0000256" key="1">
    <source>
        <dbReference type="ARBA" id="ARBA00022450"/>
    </source>
</evidence>
<evidence type="ECO:0000256" key="7">
    <source>
        <dbReference type="HAMAP-Rule" id="MF_01217"/>
    </source>
</evidence>
<feature type="domain" description="Carrier" evidence="8">
    <location>
        <begin position="6"/>
        <end position="79"/>
    </location>
</feature>
<evidence type="ECO:0000256" key="5">
    <source>
        <dbReference type="ARBA" id="ARBA00023098"/>
    </source>
</evidence>
<organism evidence="9 10">
    <name type="scientific">Streptosporangium lutulentum</name>
    <dbReference type="NCBI Taxonomy" id="1461250"/>
    <lineage>
        <taxon>Bacteria</taxon>
        <taxon>Bacillati</taxon>
        <taxon>Actinomycetota</taxon>
        <taxon>Actinomycetes</taxon>
        <taxon>Streptosporangiales</taxon>
        <taxon>Streptosporangiaceae</taxon>
        <taxon>Streptosporangium</taxon>
    </lineage>
</organism>
<evidence type="ECO:0000259" key="8">
    <source>
        <dbReference type="PROSITE" id="PS50075"/>
    </source>
</evidence>
<keyword evidence="1 7" id="KW-0596">Phosphopantetheine</keyword>
<evidence type="ECO:0000256" key="3">
    <source>
        <dbReference type="ARBA" id="ARBA00022553"/>
    </source>
</evidence>
<dbReference type="RefSeq" id="WP_307553833.1">
    <property type="nucleotide sequence ID" value="NZ_JAUSQU010000001.1"/>
</dbReference>
<dbReference type="PROSITE" id="PS50075">
    <property type="entry name" value="CARRIER"/>
    <property type="match status" value="1"/>
</dbReference>
<dbReference type="NCBIfam" id="NF002148">
    <property type="entry name" value="PRK00982.1-2"/>
    <property type="match status" value="1"/>
</dbReference>